<dbReference type="PIRSF" id="PIRSF029570">
    <property type="entry name" value="UCP029570"/>
    <property type="match status" value="1"/>
</dbReference>
<keyword evidence="1" id="KW-0732">Signal</keyword>
<feature type="domain" description="Glycoside-hydrolase family GH114 TIM-barrel" evidence="2">
    <location>
        <begin position="60"/>
        <end position="266"/>
    </location>
</feature>
<dbReference type="GO" id="GO:0005975">
    <property type="term" value="P:carbohydrate metabolic process"/>
    <property type="evidence" value="ECO:0007669"/>
    <property type="project" value="InterPro"/>
</dbReference>
<dbReference type="InterPro" id="IPR017853">
    <property type="entry name" value="GH"/>
</dbReference>
<dbReference type="InterPro" id="IPR011330">
    <property type="entry name" value="Glyco_hydro/deAcase_b/a-brl"/>
</dbReference>
<reference evidence="3 4" key="1">
    <citation type="submission" date="2020-12" db="EMBL/GenBank/DDBJ databases">
        <title>FDA dAtabase for Regulatory Grade micrObial Sequences (FDA-ARGOS): Supporting development and validation of Infectious Disease Dx tests.</title>
        <authorList>
            <person name="Sproer C."/>
            <person name="Gronow S."/>
            <person name="Severitt S."/>
            <person name="Schroder I."/>
            <person name="Tallon L."/>
            <person name="Sadzewicz L."/>
            <person name="Zhao X."/>
            <person name="Boylan J."/>
            <person name="Ott S."/>
            <person name="Bowen H."/>
            <person name="Vavikolanu K."/>
            <person name="Mehta A."/>
            <person name="Aluvathingal J."/>
            <person name="Nadendla S."/>
            <person name="Lowell S."/>
            <person name="Myers T."/>
            <person name="Yan Y."/>
            <person name="Sichtig H."/>
        </authorList>
    </citation>
    <scope>NUCLEOTIDE SEQUENCE [LARGE SCALE GENOMIC DNA]</scope>
    <source>
        <strain evidence="3 4">FDAARGOS_909</strain>
    </source>
</reference>
<name>A0A7T2S2C1_DELAC</name>
<dbReference type="Proteomes" id="UP000594778">
    <property type="component" value="Chromosome"/>
</dbReference>
<evidence type="ECO:0000256" key="1">
    <source>
        <dbReference type="SAM" id="SignalP"/>
    </source>
</evidence>
<dbReference type="SUPFAM" id="SSF51445">
    <property type="entry name" value="(Trans)glycosidases"/>
    <property type="match status" value="1"/>
</dbReference>
<evidence type="ECO:0000313" key="4">
    <source>
        <dbReference type="Proteomes" id="UP000594778"/>
    </source>
</evidence>
<feature type="chain" id="PRO_5032718326" evidence="1">
    <location>
        <begin position="23"/>
        <end position="942"/>
    </location>
</feature>
<dbReference type="Gene3D" id="3.20.20.70">
    <property type="entry name" value="Aldolase class I"/>
    <property type="match status" value="1"/>
</dbReference>
<dbReference type="GO" id="GO:0016787">
    <property type="term" value="F:hydrolase activity"/>
    <property type="evidence" value="ECO:0007669"/>
    <property type="project" value="UniProtKB-KW"/>
</dbReference>
<dbReference type="AlphaFoldDB" id="A0A7T2S2C1"/>
<dbReference type="EMBL" id="CP065668">
    <property type="protein sequence ID" value="QPS07669.1"/>
    <property type="molecule type" value="Genomic_DNA"/>
</dbReference>
<dbReference type="CDD" id="cd10922">
    <property type="entry name" value="CE4_PelA_like_C"/>
    <property type="match status" value="1"/>
</dbReference>
<dbReference type="InterPro" id="IPR016925">
    <property type="entry name" value="UCP029570"/>
</dbReference>
<dbReference type="PANTHER" id="PTHR35882">
    <property type="entry name" value="PELA"/>
    <property type="match status" value="1"/>
</dbReference>
<sequence length="942" mass="104682">MNAFLRTCLFCWGLLCGWAAQAVEPAVAVYYGNKASLSELSLYDIAVVEPGHGYDPVQFRKQAPGSELYAYASVAEVLPERAYFSKIPEAWKMARNGAWQSIVLDQTPAQWPAFFADEVIAPLWKQGFRGFFLDTLDSYRLAANFDEKAQQDGLVRVIETLHQRYPGIRLILNRGFEIVPRVRDKVQMVAAESLLRGWDASLKRYVNVPEKDREWLLQQLQTIRERDRLPVLSIDYVAPHDRDATRETARRIAQLGIIPWVSDAGLQTLGIGQVEAVARRVLILYNGADYPSINGASAHRFLEMPINYMGYVADYADVREPLPEGVSRDRYAGVVSWFGGAVPDMRAKGVRQWLANQVQQGMPLLVLNTLGLSQDRTMSAALGTRSTEAAPVFPLRRAEQAPLMGFEIPPAEPAHDYEGWEFTQQMAQGSRELLSFDDKRGRRFVSAAITPWGGFALMPYVVVSMPGTDQSRWVIDPFALLREALRLKDFPAPDVSTENGRRLLLAHVDGDGFPSKAELPGTPFAGEVLRREILERYRIPHTISVIEAEVSPQGLYPQWAEQLEGIAKRIFAMPHVEIASHSYSHPFFWEPGAAPNEDDSKEVNLNLHIPGYQMDMNREINGSVDYIRKRLAPPGKPVDVFLWTGNTAPSAEALAISDAAGLLNMNGGDTAITRSNPSLTEVRSWGLRKGGHLQIYAPVTNENIYTNLWHGPFYGFERVIETFEMTEAPRRLKAVDIYYHSYSASKQASIKALHRIYQWALAQRLNPVYSSEYIRKVQDFYEFAIGRDAQGWRLRGPGQLRTLRMPPGMALPSMAASNGIAGYAKGADGSYLHLAGSAGYLVQQTQQDAAGAAAHASRPYLVDANARLTQWQPQADGGVRFALQGHVPLELRMYLPAGCSLSSANAATPLLAVAGADTGNANLRSFRSTQNSVELQAQCRGL</sequence>
<dbReference type="Gene3D" id="3.20.20.370">
    <property type="entry name" value="Glycoside hydrolase/deacetylase"/>
    <property type="match status" value="1"/>
</dbReference>
<dbReference type="InterPro" id="IPR004352">
    <property type="entry name" value="GH114_TIM-barrel"/>
</dbReference>
<dbReference type="PANTHER" id="PTHR35882:SF2">
    <property type="entry name" value="PELA"/>
    <property type="match status" value="1"/>
</dbReference>
<dbReference type="InterPro" id="IPR013785">
    <property type="entry name" value="Aldolase_TIM"/>
</dbReference>
<organism evidence="3 4">
    <name type="scientific">Delftia acidovorans</name>
    <name type="common">Pseudomonas acidovorans</name>
    <name type="synonym">Comamonas acidovorans</name>
    <dbReference type="NCBI Taxonomy" id="80866"/>
    <lineage>
        <taxon>Bacteria</taxon>
        <taxon>Pseudomonadati</taxon>
        <taxon>Pseudomonadota</taxon>
        <taxon>Betaproteobacteria</taxon>
        <taxon>Burkholderiales</taxon>
        <taxon>Comamonadaceae</taxon>
        <taxon>Delftia</taxon>
    </lineage>
</organism>
<feature type="signal peptide" evidence="1">
    <location>
        <begin position="1"/>
        <end position="22"/>
    </location>
</feature>
<dbReference type="SUPFAM" id="SSF88713">
    <property type="entry name" value="Glycoside hydrolase/deacetylase"/>
    <property type="match status" value="1"/>
</dbReference>
<gene>
    <name evidence="3" type="ORF">I6G66_25885</name>
</gene>
<protein>
    <submittedName>
        <fullName evidence="3">Bifunctional glycoside hydrolase 114/ polysaccharide deacetylase family protein</fullName>
    </submittedName>
</protein>
<accession>A0A7T2S2C1</accession>
<dbReference type="Pfam" id="PF03537">
    <property type="entry name" value="Glyco_hydro_114"/>
    <property type="match status" value="1"/>
</dbReference>
<dbReference type="RefSeq" id="WP_197955182.1">
    <property type="nucleotide sequence ID" value="NZ_CP065668.1"/>
</dbReference>
<evidence type="ECO:0000259" key="2">
    <source>
        <dbReference type="Pfam" id="PF03537"/>
    </source>
</evidence>
<keyword evidence="3" id="KW-0378">Hydrolase</keyword>
<evidence type="ECO:0000313" key="3">
    <source>
        <dbReference type="EMBL" id="QPS07669.1"/>
    </source>
</evidence>
<proteinExistence type="predicted"/>